<evidence type="ECO:0000256" key="3">
    <source>
        <dbReference type="ARBA" id="ARBA00022691"/>
    </source>
</evidence>
<evidence type="ECO:0000256" key="2">
    <source>
        <dbReference type="ARBA" id="ARBA00022485"/>
    </source>
</evidence>
<dbReference type="Pfam" id="PF04055">
    <property type="entry name" value="Radical_SAM"/>
    <property type="match status" value="1"/>
</dbReference>
<dbReference type="GO" id="GO:0003824">
    <property type="term" value="F:catalytic activity"/>
    <property type="evidence" value="ECO:0007669"/>
    <property type="project" value="InterPro"/>
</dbReference>
<evidence type="ECO:0000313" key="9">
    <source>
        <dbReference type="Proteomes" id="UP000494245"/>
    </source>
</evidence>
<evidence type="ECO:0000256" key="4">
    <source>
        <dbReference type="ARBA" id="ARBA00022723"/>
    </source>
</evidence>
<dbReference type="GO" id="GO:0051539">
    <property type="term" value="F:4 iron, 4 sulfur cluster binding"/>
    <property type="evidence" value="ECO:0007669"/>
    <property type="project" value="UniProtKB-KW"/>
</dbReference>
<gene>
    <name evidence="8" type="ORF">NNJEOMEG_00246</name>
</gene>
<keyword evidence="4" id="KW-0479">Metal-binding</keyword>
<dbReference type="PANTHER" id="PTHR43787">
    <property type="entry name" value="FEMO COFACTOR BIOSYNTHESIS PROTEIN NIFB-RELATED"/>
    <property type="match status" value="1"/>
</dbReference>
<dbReference type="PROSITE" id="PS51918">
    <property type="entry name" value="RADICAL_SAM"/>
    <property type="match status" value="1"/>
</dbReference>
<dbReference type="Gene3D" id="3.20.20.70">
    <property type="entry name" value="Aldolase class I"/>
    <property type="match status" value="1"/>
</dbReference>
<dbReference type="InterPro" id="IPR007197">
    <property type="entry name" value="rSAM"/>
</dbReference>
<dbReference type="EMBL" id="BLTE01000001">
    <property type="protein sequence ID" value="GFK92421.1"/>
    <property type="molecule type" value="Genomic_DNA"/>
</dbReference>
<keyword evidence="5" id="KW-0408">Iron</keyword>
<dbReference type="PANTHER" id="PTHR43787:SF11">
    <property type="entry name" value="UPF0026 PROTEIN SLR1464"/>
    <property type="match status" value="1"/>
</dbReference>
<proteinExistence type="predicted"/>
<dbReference type="AlphaFoldDB" id="A0A6V8LPH0"/>
<dbReference type="RefSeq" id="WP_235956785.1">
    <property type="nucleotide sequence ID" value="NZ_BLTE01000001.1"/>
</dbReference>
<reference evidence="8 9" key="1">
    <citation type="submission" date="2020-04" db="EMBL/GenBank/DDBJ databases">
        <authorList>
            <consortium name="Desulfovibrio sp. FSS-1 genome sequencing consortium"/>
            <person name="Shimoshige H."/>
            <person name="Kobayashi H."/>
            <person name="Maekawa T."/>
        </authorList>
    </citation>
    <scope>NUCLEOTIDE SEQUENCE [LARGE SCALE GENOMIC DNA]</scope>
    <source>
        <strain evidence="8 9">SIID29052-01</strain>
    </source>
</reference>
<evidence type="ECO:0000259" key="7">
    <source>
        <dbReference type="PROSITE" id="PS51918"/>
    </source>
</evidence>
<evidence type="ECO:0000313" key="8">
    <source>
        <dbReference type="EMBL" id="GFK92421.1"/>
    </source>
</evidence>
<protein>
    <recommendedName>
        <fullName evidence="7">Radical SAM core domain-containing protein</fullName>
    </recommendedName>
</protein>
<evidence type="ECO:0000256" key="5">
    <source>
        <dbReference type="ARBA" id="ARBA00023004"/>
    </source>
</evidence>
<evidence type="ECO:0000256" key="6">
    <source>
        <dbReference type="ARBA" id="ARBA00023014"/>
    </source>
</evidence>
<comment type="cofactor">
    <cofactor evidence="1">
        <name>[4Fe-4S] cluster</name>
        <dbReference type="ChEBI" id="CHEBI:49883"/>
    </cofactor>
</comment>
<evidence type="ECO:0000256" key="1">
    <source>
        <dbReference type="ARBA" id="ARBA00001966"/>
    </source>
</evidence>
<reference evidence="8 9" key="2">
    <citation type="submission" date="2020-05" db="EMBL/GenBank/DDBJ databases">
        <title>Draft genome sequence of Desulfovibrio sp. strainFSS-1.</title>
        <authorList>
            <person name="Shimoshige H."/>
            <person name="Kobayashi H."/>
            <person name="Maekawa T."/>
        </authorList>
    </citation>
    <scope>NUCLEOTIDE SEQUENCE [LARGE SCALE GENOMIC DNA]</scope>
    <source>
        <strain evidence="8 9">SIID29052-01</strain>
    </source>
</reference>
<dbReference type="InterPro" id="IPR013785">
    <property type="entry name" value="Aldolase_TIM"/>
</dbReference>
<dbReference type="SFLD" id="SFLDG01083">
    <property type="entry name" value="Uncharacterised_Radical_SAM_Su"/>
    <property type="match status" value="1"/>
</dbReference>
<keyword evidence="2" id="KW-0004">4Fe-4S</keyword>
<sequence>MRAESQGLVFGPVRSGRLGASLGLDLLGAKICTFDCLYCEAGATRALTAARRPYVPAARLLGELAAWLFEPHPPFEVVTLGGMGEPTLNTDMGQIIEGVRELCPGTPVAVLTNSSLMADPDVRRDLCLADMVLPSMDSLMPSEFLQVNRPLPGASLMDIRRGLLTFRRQFAGKLFLEVLLLAGMNDSSENLARLEAFTAELAPDRVDVTTMSRPGAYPQALPASPATLARFREALCGEARPLAAGPEKSAQFAPPLDNEGSRRLEALGMRVLDSLARRPQTASSLASALGAGEADLANLLDDLSARGLVKAVTLGGETFFSRVGR</sequence>
<dbReference type="InterPro" id="IPR040084">
    <property type="entry name" value="GTPase_Obg"/>
</dbReference>
<dbReference type="GO" id="GO:0046872">
    <property type="term" value="F:metal ion binding"/>
    <property type="evidence" value="ECO:0007669"/>
    <property type="project" value="UniProtKB-KW"/>
</dbReference>
<dbReference type="CDD" id="cd01335">
    <property type="entry name" value="Radical_SAM"/>
    <property type="match status" value="1"/>
</dbReference>
<dbReference type="SUPFAM" id="SSF102114">
    <property type="entry name" value="Radical SAM enzymes"/>
    <property type="match status" value="1"/>
</dbReference>
<dbReference type="SFLD" id="SFLDS00029">
    <property type="entry name" value="Radical_SAM"/>
    <property type="match status" value="1"/>
</dbReference>
<keyword evidence="6" id="KW-0411">Iron-sulfur</keyword>
<keyword evidence="9" id="KW-1185">Reference proteome</keyword>
<dbReference type="InterPro" id="IPR058240">
    <property type="entry name" value="rSAM_sf"/>
</dbReference>
<feature type="domain" description="Radical SAM core" evidence="7">
    <location>
        <begin position="14"/>
        <end position="247"/>
    </location>
</feature>
<dbReference type="Proteomes" id="UP000494245">
    <property type="component" value="Unassembled WGS sequence"/>
</dbReference>
<comment type="caution">
    <text evidence="8">The sequence shown here is derived from an EMBL/GenBank/DDBJ whole genome shotgun (WGS) entry which is preliminary data.</text>
</comment>
<keyword evidence="3" id="KW-0949">S-adenosyl-L-methionine</keyword>
<organism evidence="8 9">
    <name type="scientific">Fundidesulfovibrio magnetotacticus</name>
    <dbReference type="NCBI Taxonomy" id="2730080"/>
    <lineage>
        <taxon>Bacteria</taxon>
        <taxon>Pseudomonadati</taxon>
        <taxon>Thermodesulfobacteriota</taxon>
        <taxon>Desulfovibrionia</taxon>
        <taxon>Desulfovibrionales</taxon>
        <taxon>Desulfovibrionaceae</taxon>
        <taxon>Fundidesulfovibrio</taxon>
    </lineage>
</organism>
<name>A0A6V8LPH0_9BACT</name>
<accession>A0A6V8LPH0</accession>